<dbReference type="Gene3D" id="3.20.20.70">
    <property type="entry name" value="Aldolase class I"/>
    <property type="match status" value="1"/>
</dbReference>
<dbReference type="STRING" id="246195.DNO_1333"/>
<dbReference type="GO" id="GO:0006006">
    <property type="term" value="P:glucose metabolic process"/>
    <property type="evidence" value="ECO:0007669"/>
    <property type="project" value="UniProtKB-KW"/>
</dbReference>
<sequence>MQERQAVLHSIETCGAVDGPGLRFIAFFQGCLMRCLYCHNRDSWPLTTDKSEVTTVSKLMQEIKTYQHYLRASGGGVTASGGEPLLQHAFIADWFTACQEMNLHTCLDTNGFARQYDHDLIRLLDHTDLVMLDLKQINPEKHKVLVGVPNDKTLNFARYLQERGQKVRVRYVVVPQYSDDEDSAHLLGKFIEPMENVLEVELLPYHELGSHKWALFGDTNKLAGIHPPKPETMKKIKEILESYGKPVFF</sequence>
<dbReference type="HOGENOM" id="CLU_058969_1_0_6"/>
<dbReference type="SUPFAM" id="SSF102114">
    <property type="entry name" value="Radical SAM enzymes"/>
    <property type="match status" value="1"/>
</dbReference>
<dbReference type="Pfam" id="PF04055">
    <property type="entry name" value="Radical_SAM"/>
    <property type="match status" value="1"/>
</dbReference>
<evidence type="ECO:0000256" key="3">
    <source>
        <dbReference type="ARBA" id="ARBA00022485"/>
    </source>
</evidence>
<proteinExistence type="inferred from homology"/>
<keyword evidence="4" id="KW-0119">Carbohydrate metabolism</keyword>
<comment type="catalytic activity">
    <reaction evidence="10">
        <text>glycyl-[formate C-acetyltransferase] + reduced [flavodoxin] + S-adenosyl-L-methionine = glycin-2-yl radical-[formate C-acetyltransferase] + semiquinone [flavodoxin] + 5'-deoxyadenosine + L-methionine + H(+)</text>
        <dbReference type="Rhea" id="RHEA:19225"/>
        <dbReference type="Rhea" id="RHEA-COMP:10622"/>
        <dbReference type="Rhea" id="RHEA-COMP:12190"/>
        <dbReference type="Rhea" id="RHEA-COMP:12191"/>
        <dbReference type="Rhea" id="RHEA-COMP:14480"/>
        <dbReference type="ChEBI" id="CHEBI:15378"/>
        <dbReference type="ChEBI" id="CHEBI:17319"/>
        <dbReference type="ChEBI" id="CHEBI:29947"/>
        <dbReference type="ChEBI" id="CHEBI:32722"/>
        <dbReference type="ChEBI" id="CHEBI:57618"/>
        <dbReference type="ChEBI" id="CHEBI:57844"/>
        <dbReference type="ChEBI" id="CHEBI:59789"/>
        <dbReference type="ChEBI" id="CHEBI:140311"/>
        <dbReference type="EC" id="1.97.1.4"/>
    </reaction>
</comment>
<keyword evidence="3 10" id="KW-0004">4Fe-4S</keyword>
<evidence type="ECO:0000256" key="8">
    <source>
        <dbReference type="ARBA" id="ARBA00023004"/>
    </source>
</evidence>
<comment type="function">
    <text evidence="10">Activation of pyruvate formate-lyase under anaerobic conditions by generation of an organic free radical, using S-adenosylmethionine and reduced flavodoxin as cosubstrates to produce 5'-deoxy-adenosine.</text>
</comment>
<organism evidence="12 13">
    <name type="scientific">Dichelobacter nodosus (strain VCS1703A)</name>
    <dbReference type="NCBI Taxonomy" id="246195"/>
    <lineage>
        <taxon>Bacteria</taxon>
        <taxon>Pseudomonadati</taxon>
        <taxon>Pseudomonadota</taxon>
        <taxon>Gammaproteobacteria</taxon>
        <taxon>Cardiobacteriales</taxon>
        <taxon>Cardiobacteriaceae</taxon>
        <taxon>Dichelobacter</taxon>
    </lineage>
</organism>
<evidence type="ECO:0000256" key="9">
    <source>
        <dbReference type="ARBA" id="ARBA00023014"/>
    </source>
</evidence>
<dbReference type="PROSITE" id="PS01087">
    <property type="entry name" value="RADICAL_ACTIVATING"/>
    <property type="match status" value="1"/>
</dbReference>
<comment type="subcellular location">
    <subcellularLocation>
        <location evidence="10">Cytoplasm</location>
    </subcellularLocation>
</comment>
<dbReference type="GO" id="GO:0051539">
    <property type="term" value="F:4 iron, 4 sulfur cluster binding"/>
    <property type="evidence" value="ECO:0007669"/>
    <property type="project" value="UniProtKB-UniRule"/>
</dbReference>
<comment type="cofactor">
    <cofactor evidence="10">
        <name>[4Fe-4S] cluster</name>
        <dbReference type="ChEBI" id="CHEBI:49883"/>
    </cofactor>
    <text evidence="10">Binds 1 [4Fe-4S] cluster. The cluster is coordinated with 3 cysteines and an exchangeable S-adenosyl-L-methionine.</text>
</comment>
<gene>
    <name evidence="12" type="primary">pflA</name>
    <name evidence="12" type="ordered locus">DNO_1333</name>
</gene>
<dbReference type="eggNOG" id="COG1180">
    <property type="taxonomic scope" value="Bacteria"/>
</dbReference>
<evidence type="ECO:0000259" key="11">
    <source>
        <dbReference type="PROSITE" id="PS51918"/>
    </source>
</evidence>
<keyword evidence="12" id="KW-0670">Pyruvate</keyword>
<dbReference type="GO" id="GO:0016829">
    <property type="term" value="F:lyase activity"/>
    <property type="evidence" value="ECO:0007669"/>
    <property type="project" value="UniProtKB-KW"/>
</dbReference>
<dbReference type="EMBL" id="CP000513">
    <property type="protein sequence ID" value="ABQ14046.1"/>
    <property type="molecule type" value="Genomic_DNA"/>
</dbReference>
<evidence type="ECO:0000313" key="13">
    <source>
        <dbReference type="Proteomes" id="UP000000248"/>
    </source>
</evidence>
<comment type="function">
    <text evidence="1">Activation of pyruvate formate-lyase 1 under anaerobic conditions by generation of an organic free radical, using S-adenosylmethionine and reduced flavodoxin as cosubstrates to produce 5'-deoxy-adenosine.</text>
</comment>
<dbReference type="InterPro" id="IPR007197">
    <property type="entry name" value="rSAM"/>
</dbReference>
<dbReference type="AlphaFoldDB" id="A5EX30"/>
<name>A5EX30_DICNV</name>
<dbReference type="PANTHER" id="PTHR30352:SF5">
    <property type="entry name" value="PYRUVATE FORMATE-LYASE 1-ACTIVATING ENZYME"/>
    <property type="match status" value="1"/>
</dbReference>
<keyword evidence="9 10" id="KW-0411">Iron-sulfur</keyword>
<dbReference type="SFLD" id="SFLDG01066">
    <property type="entry name" value="organic_radical-activating_enz"/>
    <property type="match status" value="1"/>
</dbReference>
<dbReference type="KEGG" id="dno:DNO_1333"/>
<keyword evidence="6 10" id="KW-0479">Metal-binding</keyword>
<evidence type="ECO:0000256" key="2">
    <source>
        <dbReference type="ARBA" id="ARBA00009777"/>
    </source>
</evidence>
<dbReference type="InterPro" id="IPR012839">
    <property type="entry name" value="Organic_radical_activase"/>
</dbReference>
<keyword evidence="5 10" id="KW-0949">S-adenosyl-L-methionine</keyword>
<keyword evidence="7 10" id="KW-0560">Oxidoreductase</keyword>
<keyword evidence="10" id="KW-0963">Cytoplasm</keyword>
<dbReference type="InterPro" id="IPR012838">
    <property type="entry name" value="PFL1_activating"/>
</dbReference>
<dbReference type="GO" id="GO:0043365">
    <property type="term" value="F:[formate-C-acetyltransferase]-activating enzyme activity"/>
    <property type="evidence" value="ECO:0007669"/>
    <property type="project" value="UniProtKB-UniRule"/>
</dbReference>
<dbReference type="CDD" id="cd01335">
    <property type="entry name" value="Radical_SAM"/>
    <property type="match status" value="1"/>
</dbReference>
<dbReference type="InterPro" id="IPR001989">
    <property type="entry name" value="Radical_activat_CS"/>
</dbReference>
<reference evidence="12 13" key="1">
    <citation type="journal article" date="2007" name="Nat. Biotechnol.">
        <title>Genome sequence and identification of candidate vaccine antigens from the animal pathogen Dichelobacter nodosus.</title>
        <authorList>
            <person name="Myers G.S."/>
            <person name="Parker D."/>
            <person name="Al-Hasani K."/>
            <person name="Kennan R.M."/>
            <person name="Seemann T."/>
            <person name="Ren Q."/>
            <person name="Badger J.H."/>
            <person name="Selengut J.D."/>
            <person name="Deboy R.T."/>
            <person name="Tettelin H."/>
            <person name="Boyce J.D."/>
            <person name="McCarl V.P."/>
            <person name="Han X."/>
            <person name="Nelson W.C."/>
            <person name="Madupu R."/>
            <person name="Mohamoud Y."/>
            <person name="Holley T."/>
            <person name="Fedorova N."/>
            <person name="Khouri H."/>
            <person name="Bottomley S.P."/>
            <person name="Whittington R.J."/>
            <person name="Adler B."/>
            <person name="Songer J.G."/>
            <person name="Rood J.I."/>
            <person name="Paulsen I.T."/>
        </authorList>
    </citation>
    <scope>NUCLEOTIDE SEQUENCE [LARGE SCALE GENOMIC DNA]</scope>
    <source>
        <strain evidence="12 13">VCS1703A</strain>
    </source>
</reference>
<dbReference type="InterPro" id="IPR034457">
    <property type="entry name" value="Organic_radical-activating"/>
</dbReference>
<protein>
    <recommendedName>
        <fullName evidence="10">Pyruvate formate-lyase-activating enzyme</fullName>
        <ecNumber evidence="10">1.97.1.4</ecNumber>
    </recommendedName>
</protein>
<dbReference type="PIRSF" id="PIRSF000371">
    <property type="entry name" value="PFL_act_enz"/>
    <property type="match status" value="1"/>
</dbReference>
<accession>A5EX30</accession>
<dbReference type="GO" id="GO:0005737">
    <property type="term" value="C:cytoplasm"/>
    <property type="evidence" value="ECO:0007669"/>
    <property type="project" value="UniProtKB-SubCell"/>
</dbReference>
<dbReference type="InterPro" id="IPR013785">
    <property type="entry name" value="Aldolase_TIM"/>
</dbReference>
<evidence type="ECO:0000256" key="4">
    <source>
        <dbReference type="ARBA" id="ARBA00022526"/>
    </source>
</evidence>
<dbReference type="PANTHER" id="PTHR30352">
    <property type="entry name" value="PYRUVATE FORMATE-LYASE-ACTIVATING ENZYME"/>
    <property type="match status" value="1"/>
</dbReference>
<dbReference type="Proteomes" id="UP000000248">
    <property type="component" value="Chromosome"/>
</dbReference>
<evidence type="ECO:0000256" key="1">
    <source>
        <dbReference type="ARBA" id="ARBA00002918"/>
    </source>
</evidence>
<keyword evidence="13" id="KW-1185">Reference proteome</keyword>
<evidence type="ECO:0000256" key="6">
    <source>
        <dbReference type="ARBA" id="ARBA00022723"/>
    </source>
</evidence>
<keyword evidence="8 10" id="KW-0408">Iron</keyword>
<evidence type="ECO:0000256" key="10">
    <source>
        <dbReference type="RuleBase" id="RU362053"/>
    </source>
</evidence>
<dbReference type="OrthoDB" id="9782387at2"/>
<keyword evidence="12" id="KW-0456">Lyase</keyword>
<dbReference type="SFLD" id="SFLDS00029">
    <property type="entry name" value="Radical_SAM"/>
    <property type="match status" value="1"/>
</dbReference>
<evidence type="ECO:0000256" key="5">
    <source>
        <dbReference type="ARBA" id="ARBA00022691"/>
    </source>
</evidence>
<comment type="similarity">
    <text evidence="2 10">Belongs to the organic radical-activating enzymes family.</text>
</comment>
<evidence type="ECO:0000256" key="7">
    <source>
        <dbReference type="ARBA" id="ARBA00023002"/>
    </source>
</evidence>
<dbReference type="PROSITE" id="PS51918">
    <property type="entry name" value="RADICAL_SAM"/>
    <property type="match status" value="1"/>
</dbReference>
<keyword evidence="4" id="KW-0313">Glucose metabolism</keyword>
<dbReference type="NCBIfam" id="TIGR02493">
    <property type="entry name" value="PFLA"/>
    <property type="match status" value="1"/>
</dbReference>
<dbReference type="RefSeq" id="WP_012031617.1">
    <property type="nucleotide sequence ID" value="NC_009446.1"/>
</dbReference>
<dbReference type="InterPro" id="IPR058240">
    <property type="entry name" value="rSAM_sf"/>
</dbReference>
<evidence type="ECO:0000313" key="12">
    <source>
        <dbReference type="EMBL" id="ABQ14046.1"/>
    </source>
</evidence>
<feature type="domain" description="Radical SAM core" evidence="11">
    <location>
        <begin position="17"/>
        <end position="242"/>
    </location>
</feature>
<dbReference type="GO" id="GO:0046872">
    <property type="term" value="F:metal ion binding"/>
    <property type="evidence" value="ECO:0007669"/>
    <property type="project" value="UniProtKB-UniRule"/>
</dbReference>
<dbReference type="EC" id="1.97.1.4" evidence="10"/>